<feature type="region of interest" description="Disordered" evidence="1">
    <location>
        <begin position="56"/>
        <end position="75"/>
    </location>
</feature>
<proteinExistence type="predicted"/>
<dbReference type="InterPro" id="IPR036691">
    <property type="entry name" value="Endo/exonu/phosph_ase_sf"/>
</dbReference>
<dbReference type="Proteomes" id="UP000507470">
    <property type="component" value="Unassembled WGS sequence"/>
</dbReference>
<dbReference type="EMBL" id="CACVKT020007994">
    <property type="protein sequence ID" value="CAC5412370.1"/>
    <property type="molecule type" value="Genomic_DNA"/>
</dbReference>
<feature type="compositionally biased region" description="Basic and acidic residues" evidence="1">
    <location>
        <begin position="65"/>
        <end position="75"/>
    </location>
</feature>
<keyword evidence="3" id="KW-1185">Reference proteome</keyword>
<sequence length="285" mass="32963">MPASPNTCEDPTSSQDVYHKMKQELDQKLANLHTKLSNIVLDEMDRQLDKIKLFDGNQQAATESPKTDSSRQTEKAINHTQRENISPIMQTTEHWLFQTQLHLLGGLNEHINYIGKGVDMNDPLLPICTNRNLYLRDFINECGLKYDNKAKTFVNSIGQESSEIDYFMHNLADLDFQAKQVLNELIENTSDHHPIRMSIKFKYKSAEVNRKQNNSMIKKKVNLEKVDKEWYSAHIDTHIDSLQINEKMEETAVEEAILKLWELLRETADLNSSSKAKDKRCENIS</sequence>
<organism evidence="2 3">
    <name type="scientific">Mytilus coruscus</name>
    <name type="common">Sea mussel</name>
    <dbReference type="NCBI Taxonomy" id="42192"/>
    <lineage>
        <taxon>Eukaryota</taxon>
        <taxon>Metazoa</taxon>
        <taxon>Spiralia</taxon>
        <taxon>Lophotrochozoa</taxon>
        <taxon>Mollusca</taxon>
        <taxon>Bivalvia</taxon>
        <taxon>Autobranchia</taxon>
        <taxon>Pteriomorphia</taxon>
        <taxon>Mytilida</taxon>
        <taxon>Mytiloidea</taxon>
        <taxon>Mytilidae</taxon>
        <taxon>Mytilinae</taxon>
        <taxon>Mytilus</taxon>
    </lineage>
</organism>
<evidence type="ECO:0008006" key="4">
    <source>
        <dbReference type="Google" id="ProtNLM"/>
    </source>
</evidence>
<evidence type="ECO:0000256" key="1">
    <source>
        <dbReference type="SAM" id="MobiDB-lite"/>
    </source>
</evidence>
<dbReference type="Gene3D" id="3.60.10.10">
    <property type="entry name" value="Endonuclease/exonuclease/phosphatase"/>
    <property type="match status" value="1"/>
</dbReference>
<accession>A0A6J8E022</accession>
<evidence type="ECO:0000313" key="3">
    <source>
        <dbReference type="Proteomes" id="UP000507470"/>
    </source>
</evidence>
<reference evidence="2 3" key="1">
    <citation type="submission" date="2020-06" db="EMBL/GenBank/DDBJ databases">
        <authorList>
            <person name="Li R."/>
            <person name="Bekaert M."/>
        </authorList>
    </citation>
    <scope>NUCLEOTIDE SEQUENCE [LARGE SCALE GENOMIC DNA]</scope>
    <source>
        <strain evidence="3">wild</strain>
    </source>
</reference>
<evidence type="ECO:0000313" key="2">
    <source>
        <dbReference type="EMBL" id="CAC5412370.1"/>
    </source>
</evidence>
<gene>
    <name evidence="2" type="ORF">MCOR_45353</name>
</gene>
<name>A0A6J8E022_MYTCO</name>
<dbReference type="AlphaFoldDB" id="A0A6J8E022"/>
<protein>
    <recommendedName>
        <fullName evidence="4">Endonuclease/exonuclease/phosphatase domain-containing protein</fullName>
    </recommendedName>
</protein>
<dbReference type="OrthoDB" id="7476844at2759"/>